<dbReference type="Proteomes" id="UP000184052">
    <property type="component" value="Unassembled WGS sequence"/>
</dbReference>
<dbReference type="RefSeq" id="WP_073049190.1">
    <property type="nucleotide sequence ID" value="NZ_FQZL01000010.1"/>
</dbReference>
<evidence type="ECO:0000313" key="1">
    <source>
        <dbReference type="EMBL" id="SHJ08837.1"/>
    </source>
</evidence>
<reference evidence="1 2" key="1">
    <citation type="submission" date="2016-11" db="EMBL/GenBank/DDBJ databases">
        <authorList>
            <person name="Jaros S."/>
            <person name="Januszkiewicz K."/>
            <person name="Wedrychowicz H."/>
        </authorList>
    </citation>
    <scope>NUCLEOTIDE SEQUENCE [LARGE SCALE GENOMIC DNA]</scope>
    <source>
        <strain evidence="1 2">DSM 17477</strain>
    </source>
</reference>
<dbReference type="STRING" id="1121476.SAMN02745751_01737"/>
<evidence type="ECO:0000313" key="2">
    <source>
        <dbReference type="Proteomes" id="UP000184052"/>
    </source>
</evidence>
<dbReference type="EMBL" id="FQZL01000010">
    <property type="protein sequence ID" value="SHJ08837.1"/>
    <property type="molecule type" value="Genomic_DNA"/>
</dbReference>
<proteinExistence type="predicted"/>
<gene>
    <name evidence="1" type="ORF">SAMN02745751_01737</name>
</gene>
<sequence length="176" mass="20747">MGDKEYRLKCLNRLSELSKHRKTSQKEGLLDLFVTYVYLTNPDYKYNETYLKDMIPKFWINVEKYNLKVELREKMLKEIQKKQIPEGTKCQLCIQVDDTWELRFDNTAEGSIGKWIRTMSEIPRLNSVDNKKTYIKCQFNNGQGSVFSDYLVSDDNVKLIKFAADSVKSYIDRLGD</sequence>
<dbReference type="AlphaFoldDB" id="A0A1M6GFX8"/>
<name>A0A1M6GFX8_9FIRM</name>
<keyword evidence="2" id="KW-1185">Reference proteome</keyword>
<organism evidence="1 2">
    <name type="scientific">Dethiosulfatibacter aminovorans DSM 17477</name>
    <dbReference type="NCBI Taxonomy" id="1121476"/>
    <lineage>
        <taxon>Bacteria</taxon>
        <taxon>Bacillati</taxon>
        <taxon>Bacillota</taxon>
        <taxon>Tissierellia</taxon>
        <taxon>Dethiosulfatibacter</taxon>
    </lineage>
</organism>
<protein>
    <submittedName>
        <fullName evidence="1">Uncharacterized protein</fullName>
    </submittedName>
</protein>
<accession>A0A1M6GFX8</accession>